<keyword evidence="6" id="KW-1133">Transmembrane helix</keyword>
<keyword evidence="3 6" id="KW-0472">Membrane</keyword>
<dbReference type="InterPro" id="IPR011990">
    <property type="entry name" value="TPR-like_helical_dom_sf"/>
</dbReference>
<dbReference type="GO" id="GO:0009306">
    <property type="term" value="P:protein secretion"/>
    <property type="evidence" value="ECO:0007669"/>
    <property type="project" value="InterPro"/>
</dbReference>
<evidence type="ECO:0000313" key="8">
    <source>
        <dbReference type="EMBL" id="RXR08293.1"/>
    </source>
</evidence>
<keyword evidence="6" id="KW-0812">Transmembrane</keyword>
<comment type="subcellular location">
    <subcellularLocation>
        <location evidence="1">Membrane</location>
    </subcellularLocation>
</comment>
<feature type="domain" description="Type II/III secretion system secretin-like" evidence="7">
    <location>
        <begin position="376"/>
        <end position="527"/>
    </location>
</feature>
<evidence type="ECO:0000256" key="3">
    <source>
        <dbReference type="ARBA" id="ARBA00023136"/>
    </source>
</evidence>
<evidence type="ECO:0000256" key="4">
    <source>
        <dbReference type="RuleBase" id="RU004003"/>
    </source>
</evidence>
<keyword evidence="9" id="KW-1185">Reference proteome</keyword>
<dbReference type="GO" id="GO:0015627">
    <property type="term" value="C:type II protein secretion system complex"/>
    <property type="evidence" value="ECO:0007669"/>
    <property type="project" value="TreeGrafter"/>
</dbReference>
<dbReference type="PANTHER" id="PTHR30332:SF24">
    <property type="entry name" value="SECRETIN GSPD-RELATED"/>
    <property type="match status" value="1"/>
</dbReference>
<accession>A0A4Q1JY69</accession>
<evidence type="ECO:0000313" key="9">
    <source>
        <dbReference type="Proteomes" id="UP000289784"/>
    </source>
</evidence>
<dbReference type="PANTHER" id="PTHR30332">
    <property type="entry name" value="PROBABLE GENERAL SECRETION PATHWAY PROTEIN D"/>
    <property type="match status" value="1"/>
</dbReference>
<dbReference type="GO" id="GO:0016020">
    <property type="term" value="C:membrane"/>
    <property type="evidence" value="ECO:0007669"/>
    <property type="project" value="UniProtKB-SubCell"/>
</dbReference>
<sequence>MWLIPVGKTRVDKQVGKWSEIRQDSRSSPPQCGAVTNMGEGRMQARRTQTGRRRGRPAATVALVAMATLLVAGCGTLPGAARRTPAPADPIVLQAQAARALRAGDADAARRAAELLLMRNLRAPRSHLLLGAAHQLRDDPAVADLAVSGFASATRFGDAGPWPHYLAGVALMRQQRYHAAADAFARAVMAEPSAAWAYEGMAAAAYLTGDLGLAEAAATRARGLDPQSPGAWRTAVLGAAGRNDPDATRRLLAAAPDRVSANDRSWVATRANALLRTAAIDADQAPVDLAAEAGPSTLAPVAPNQLSVDVTLILGDLRRSRGYGVNLLESLQLQFGKTYSRERVTSDSSDSLTSSITRLIRIPDVTYNLNVLNRGNRHYEVIARPSLSAFLGEQSTFFVGEQLNVAVTGVNFAQLERIDVGVGLKITPAEIRADGARFRVEADRSFFSDQGVGSFSQQLATFRQNVAATADVRFGETLVLSGLSESVSDGNESGVPIVGDVPGLNLLFNRKTDLRRQRSVIILVTPSAPVGLQTGDTTGGSVRALMRLWDTLAQPEHGLGALATRIQQRPFFSRASAGDVQARDLRDPQLLEQFLASNGAADAGASLPNHAGVHAP</sequence>
<keyword evidence="2" id="KW-0732">Signal</keyword>
<dbReference type="Proteomes" id="UP000289784">
    <property type="component" value="Unassembled WGS sequence"/>
</dbReference>
<protein>
    <recommendedName>
        <fullName evidence="7">Type II/III secretion system secretin-like domain-containing protein</fullName>
    </recommendedName>
</protein>
<evidence type="ECO:0000259" key="7">
    <source>
        <dbReference type="Pfam" id="PF00263"/>
    </source>
</evidence>
<comment type="similarity">
    <text evidence="4">Belongs to the bacterial secretin family.</text>
</comment>
<reference evidence="8 9" key="1">
    <citation type="submission" date="2019-01" db="EMBL/GenBank/DDBJ databases">
        <title>Pseudoxanthomonas composti sp. nov., isolated from compost.</title>
        <authorList>
            <person name="Yang G."/>
        </authorList>
    </citation>
    <scope>NUCLEOTIDE SEQUENCE [LARGE SCALE GENOMIC DNA]</scope>
    <source>
        <strain evidence="8 9">GSS15</strain>
    </source>
</reference>
<dbReference type="InterPro" id="IPR019734">
    <property type="entry name" value="TPR_rpt"/>
</dbReference>
<dbReference type="Gene3D" id="1.25.40.10">
    <property type="entry name" value="Tetratricopeptide repeat domain"/>
    <property type="match status" value="1"/>
</dbReference>
<evidence type="ECO:0000256" key="2">
    <source>
        <dbReference type="ARBA" id="ARBA00022729"/>
    </source>
</evidence>
<feature type="region of interest" description="Disordered" evidence="5">
    <location>
        <begin position="19"/>
        <end position="56"/>
    </location>
</feature>
<organism evidence="8 9">
    <name type="scientific">Pseudoxanthomonas composti</name>
    <dbReference type="NCBI Taxonomy" id="2137479"/>
    <lineage>
        <taxon>Bacteria</taxon>
        <taxon>Pseudomonadati</taxon>
        <taxon>Pseudomonadota</taxon>
        <taxon>Gammaproteobacteria</taxon>
        <taxon>Lysobacterales</taxon>
        <taxon>Lysobacteraceae</taxon>
        <taxon>Pseudoxanthomonas</taxon>
    </lineage>
</organism>
<dbReference type="SUPFAM" id="SSF48452">
    <property type="entry name" value="TPR-like"/>
    <property type="match status" value="1"/>
</dbReference>
<evidence type="ECO:0000256" key="6">
    <source>
        <dbReference type="SAM" id="Phobius"/>
    </source>
</evidence>
<feature type="transmembrane region" description="Helical" evidence="6">
    <location>
        <begin position="58"/>
        <end position="81"/>
    </location>
</feature>
<proteinExistence type="inferred from homology"/>
<name>A0A4Q1JY69_9GAMM</name>
<comment type="caution">
    <text evidence="8">The sequence shown here is derived from an EMBL/GenBank/DDBJ whole genome shotgun (WGS) entry which is preliminary data.</text>
</comment>
<dbReference type="InterPro" id="IPR050810">
    <property type="entry name" value="Bact_Secretion_Sys_Channel"/>
</dbReference>
<dbReference type="InterPro" id="IPR004846">
    <property type="entry name" value="T2SS/T3SS_dom"/>
</dbReference>
<evidence type="ECO:0000256" key="5">
    <source>
        <dbReference type="SAM" id="MobiDB-lite"/>
    </source>
</evidence>
<gene>
    <name evidence="8" type="ORF">EPA99_00200</name>
</gene>
<dbReference type="AlphaFoldDB" id="A0A4Q1JY69"/>
<dbReference type="EMBL" id="SAWZ01000001">
    <property type="protein sequence ID" value="RXR08293.1"/>
    <property type="molecule type" value="Genomic_DNA"/>
</dbReference>
<dbReference type="OrthoDB" id="9775455at2"/>
<dbReference type="Pfam" id="PF00263">
    <property type="entry name" value="Secretin"/>
    <property type="match status" value="1"/>
</dbReference>
<evidence type="ECO:0000256" key="1">
    <source>
        <dbReference type="ARBA" id="ARBA00004370"/>
    </source>
</evidence>
<dbReference type="SMART" id="SM00028">
    <property type="entry name" value="TPR"/>
    <property type="match status" value="2"/>
</dbReference>